<dbReference type="GO" id="GO:0016787">
    <property type="term" value="F:hydrolase activity"/>
    <property type="evidence" value="ECO:0007669"/>
    <property type="project" value="UniProtKB-KW"/>
</dbReference>
<dbReference type="InterPro" id="IPR050228">
    <property type="entry name" value="Carboxylesterase_BioH"/>
</dbReference>
<evidence type="ECO:0000259" key="1">
    <source>
        <dbReference type="Pfam" id="PF12697"/>
    </source>
</evidence>
<dbReference type="InterPro" id="IPR029058">
    <property type="entry name" value="AB_hydrolase_fold"/>
</dbReference>
<dbReference type="Proteomes" id="UP000660265">
    <property type="component" value="Unassembled WGS sequence"/>
</dbReference>
<dbReference type="PANTHER" id="PTHR43194">
    <property type="entry name" value="HYDROLASE ALPHA/BETA FOLD FAMILY"/>
    <property type="match status" value="1"/>
</dbReference>
<keyword evidence="3" id="KW-1185">Reference proteome</keyword>
<keyword evidence="2" id="KW-0378">Hydrolase</keyword>
<accession>A0ABQ2E227</accession>
<evidence type="ECO:0000313" key="3">
    <source>
        <dbReference type="Proteomes" id="UP000660265"/>
    </source>
</evidence>
<organism evidence="2 3">
    <name type="scientific">Streptomyces camponoticapitis</name>
    <dbReference type="NCBI Taxonomy" id="1616125"/>
    <lineage>
        <taxon>Bacteria</taxon>
        <taxon>Bacillati</taxon>
        <taxon>Actinomycetota</taxon>
        <taxon>Actinomycetes</taxon>
        <taxon>Kitasatosporales</taxon>
        <taxon>Streptomycetaceae</taxon>
        <taxon>Streptomyces</taxon>
    </lineage>
</organism>
<sequence>MPGRTTLTTDDGVRLACTEYAPSEEGDAVPVLLLHGLAGHTAEWDVLAGLLGPGHRPVGYDARGHGMSDRLPKDVSRAAHVRDVVAVIEQLALPRPVLVGQSLGGLTALLTAAAHPELVRALVLVEAGPRGPAPELPGKIGTWLDSWPVPFESPDAAARFFGGGPAGRAWAAGLDVRPDGLYPRVDRDVMVDCVAESAVRSFWREWDQVRCPTLVVRGDSGAMPASEAEEMRARHPAGTRVEVVPGAGHDVHLDRPAELHALIERFLRLPPA</sequence>
<dbReference type="RefSeq" id="WP_189106949.1">
    <property type="nucleotide sequence ID" value="NZ_BMMV01000005.1"/>
</dbReference>
<gene>
    <name evidence="2" type="ORF">GCM10011583_19360</name>
</gene>
<dbReference type="PRINTS" id="PR00111">
    <property type="entry name" value="ABHYDROLASE"/>
</dbReference>
<comment type="caution">
    <text evidence="2">The sequence shown here is derived from an EMBL/GenBank/DDBJ whole genome shotgun (WGS) entry which is preliminary data.</text>
</comment>
<feature type="domain" description="AB hydrolase-1" evidence="1">
    <location>
        <begin position="31"/>
        <end position="260"/>
    </location>
</feature>
<proteinExistence type="predicted"/>
<reference evidence="3" key="1">
    <citation type="journal article" date="2019" name="Int. J. Syst. Evol. Microbiol.">
        <title>The Global Catalogue of Microorganisms (GCM) 10K type strain sequencing project: providing services to taxonomists for standard genome sequencing and annotation.</title>
        <authorList>
            <consortium name="The Broad Institute Genomics Platform"/>
            <consortium name="The Broad Institute Genome Sequencing Center for Infectious Disease"/>
            <person name="Wu L."/>
            <person name="Ma J."/>
        </authorList>
    </citation>
    <scope>NUCLEOTIDE SEQUENCE [LARGE SCALE GENOMIC DNA]</scope>
    <source>
        <strain evidence="3">CGMCC 4.7275</strain>
    </source>
</reference>
<name>A0ABQ2E227_9ACTN</name>
<dbReference type="Gene3D" id="3.40.50.1820">
    <property type="entry name" value="alpha/beta hydrolase"/>
    <property type="match status" value="1"/>
</dbReference>
<dbReference type="EMBL" id="BMMV01000005">
    <property type="protein sequence ID" value="GGJ88030.1"/>
    <property type="molecule type" value="Genomic_DNA"/>
</dbReference>
<dbReference type="InterPro" id="IPR000073">
    <property type="entry name" value="AB_hydrolase_1"/>
</dbReference>
<protein>
    <submittedName>
        <fullName evidence="2">Alpha/beta hydrolase</fullName>
    </submittedName>
</protein>
<dbReference type="PANTHER" id="PTHR43194:SF2">
    <property type="entry name" value="PEROXISOMAL MEMBRANE PROTEIN LPX1"/>
    <property type="match status" value="1"/>
</dbReference>
<dbReference type="Pfam" id="PF12697">
    <property type="entry name" value="Abhydrolase_6"/>
    <property type="match status" value="1"/>
</dbReference>
<evidence type="ECO:0000313" key="2">
    <source>
        <dbReference type="EMBL" id="GGJ88030.1"/>
    </source>
</evidence>
<dbReference type="SUPFAM" id="SSF53474">
    <property type="entry name" value="alpha/beta-Hydrolases"/>
    <property type="match status" value="1"/>
</dbReference>